<protein>
    <submittedName>
        <fullName evidence="2">Uncharacterized protein</fullName>
    </submittedName>
</protein>
<feature type="compositionally biased region" description="Basic and acidic residues" evidence="1">
    <location>
        <begin position="62"/>
        <end position="75"/>
    </location>
</feature>
<evidence type="ECO:0000313" key="3">
    <source>
        <dbReference type="Proteomes" id="UP001066276"/>
    </source>
</evidence>
<feature type="compositionally biased region" description="Basic and acidic residues" evidence="1">
    <location>
        <begin position="83"/>
        <end position="92"/>
    </location>
</feature>
<accession>A0AAV7RDV3</accession>
<feature type="region of interest" description="Disordered" evidence="1">
    <location>
        <begin position="62"/>
        <end position="92"/>
    </location>
</feature>
<evidence type="ECO:0000256" key="1">
    <source>
        <dbReference type="SAM" id="MobiDB-lite"/>
    </source>
</evidence>
<sequence length="92" mass="10348">MLTRRDSALMSGILSLLDGFHFLPYSKAPKRARSESDAPMTQAEFRSLSKLWKMTKNDGVDGALQKRTEGPEKYQKSVAAAQRYRDATPARN</sequence>
<evidence type="ECO:0000313" key="2">
    <source>
        <dbReference type="EMBL" id="KAJ1149606.1"/>
    </source>
</evidence>
<organism evidence="2 3">
    <name type="scientific">Pleurodeles waltl</name>
    <name type="common">Iberian ribbed newt</name>
    <dbReference type="NCBI Taxonomy" id="8319"/>
    <lineage>
        <taxon>Eukaryota</taxon>
        <taxon>Metazoa</taxon>
        <taxon>Chordata</taxon>
        <taxon>Craniata</taxon>
        <taxon>Vertebrata</taxon>
        <taxon>Euteleostomi</taxon>
        <taxon>Amphibia</taxon>
        <taxon>Batrachia</taxon>
        <taxon>Caudata</taxon>
        <taxon>Salamandroidea</taxon>
        <taxon>Salamandridae</taxon>
        <taxon>Pleurodelinae</taxon>
        <taxon>Pleurodeles</taxon>
    </lineage>
</organism>
<dbReference type="EMBL" id="JANPWB010000009">
    <property type="protein sequence ID" value="KAJ1149606.1"/>
    <property type="molecule type" value="Genomic_DNA"/>
</dbReference>
<dbReference type="AlphaFoldDB" id="A0AAV7RDV3"/>
<name>A0AAV7RDV3_PLEWA</name>
<proteinExistence type="predicted"/>
<reference evidence="2" key="1">
    <citation type="journal article" date="2022" name="bioRxiv">
        <title>Sequencing and chromosome-scale assembly of the giantPleurodeles waltlgenome.</title>
        <authorList>
            <person name="Brown T."/>
            <person name="Elewa A."/>
            <person name="Iarovenko S."/>
            <person name="Subramanian E."/>
            <person name="Araus A.J."/>
            <person name="Petzold A."/>
            <person name="Susuki M."/>
            <person name="Suzuki K.-i.T."/>
            <person name="Hayashi T."/>
            <person name="Toyoda A."/>
            <person name="Oliveira C."/>
            <person name="Osipova E."/>
            <person name="Leigh N.D."/>
            <person name="Simon A."/>
            <person name="Yun M.H."/>
        </authorList>
    </citation>
    <scope>NUCLEOTIDE SEQUENCE</scope>
    <source>
        <strain evidence="2">20211129_DDA</strain>
        <tissue evidence="2">Liver</tissue>
    </source>
</reference>
<comment type="caution">
    <text evidence="2">The sequence shown here is derived from an EMBL/GenBank/DDBJ whole genome shotgun (WGS) entry which is preliminary data.</text>
</comment>
<dbReference type="Proteomes" id="UP001066276">
    <property type="component" value="Chromosome 5"/>
</dbReference>
<gene>
    <name evidence="2" type="ORF">NDU88_002413</name>
</gene>
<keyword evidence="3" id="KW-1185">Reference proteome</keyword>